<dbReference type="GO" id="GO:0040029">
    <property type="term" value="P:epigenetic regulation of gene expression"/>
    <property type="evidence" value="ECO:0007669"/>
    <property type="project" value="TreeGrafter"/>
</dbReference>
<sequence length="398" mass="43521">MPTQARVIWDQSFTAYDFGASHPMNPLRLDLTARLCDAFGLFSRPDVEVVNPPVPDDDLLLTVHDADYVAAVRQASADPRSADFSRGLGTEDDPAFTGMHESSARVAAGSVDVARAVWRGEAEHGVNFCGGLHHAMRDHAAGFCIYNDAAIAIQWLLDHGAERVAYVDVDVHHGDGVERIFWDDPRVMTVSLHESGRMLFPGTGFPGDIGGPDAEGSAVNVALPPGTGDAAWLRAFHAVVPPLLRAFRPQVLVSQHGCDSHFLDPLAHLALSIDAQRTSYDSLHRLAHSECDGRWVALGGGGYELVDVVPRAWTHLTAIAAHQPIPLDADVPDDWREHIRMEYARVAPQRMGDGVAEGGVMWWRSWEVGYDPEDPVDQAVMATRKAVFPLHGLDVWFD</sequence>
<proteinExistence type="inferred from homology"/>
<dbReference type="Proteomes" id="UP000319514">
    <property type="component" value="Unassembled WGS sequence"/>
</dbReference>
<evidence type="ECO:0000256" key="2">
    <source>
        <dbReference type="ARBA" id="ARBA00005947"/>
    </source>
</evidence>
<gene>
    <name evidence="6" type="ORF">FB474_3163</name>
</gene>
<feature type="domain" description="Histone deacetylase" evidence="5">
    <location>
        <begin position="22"/>
        <end position="318"/>
    </location>
</feature>
<reference evidence="6 7" key="1">
    <citation type="submission" date="2019-06" db="EMBL/GenBank/DDBJ databases">
        <title>Sequencing the genomes of 1000 actinobacteria strains.</title>
        <authorList>
            <person name="Klenk H.-P."/>
        </authorList>
    </citation>
    <scope>NUCLEOTIDE SEQUENCE [LARGE SCALE GENOMIC DNA]</scope>
    <source>
        <strain evidence="6 7">DSM 18082</strain>
    </source>
</reference>
<comment type="similarity">
    <text evidence="2">Belongs to the histone deacetylase family.</text>
</comment>
<organism evidence="6 7">
    <name type="scientific">Oryzihumus leptocrescens</name>
    <dbReference type="NCBI Taxonomy" id="297536"/>
    <lineage>
        <taxon>Bacteria</taxon>
        <taxon>Bacillati</taxon>
        <taxon>Actinomycetota</taxon>
        <taxon>Actinomycetes</taxon>
        <taxon>Micrococcales</taxon>
        <taxon>Intrasporangiaceae</taxon>
        <taxon>Oryzihumus</taxon>
    </lineage>
</organism>
<evidence type="ECO:0000256" key="1">
    <source>
        <dbReference type="ARBA" id="ARBA00005101"/>
    </source>
</evidence>
<dbReference type="PRINTS" id="PR01270">
    <property type="entry name" value="HDASUPER"/>
</dbReference>
<dbReference type="InterPro" id="IPR003085">
    <property type="entry name" value="AcuC"/>
</dbReference>
<comment type="pathway">
    <text evidence="1">Ketone degradation; acetoin degradation.</text>
</comment>
<dbReference type="EMBL" id="VFOQ01000001">
    <property type="protein sequence ID" value="TQL61744.1"/>
    <property type="molecule type" value="Genomic_DNA"/>
</dbReference>
<evidence type="ECO:0000259" key="5">
    <source>
        <dbReference type="Pfam" id="PF00850"/>
    </source>
</evidence>
<comment type="caution">
    <text evidence="6">The sequence shown here is derived from an EMBL/GenBank/DDBJ whole genome shotgun (WGS) entry which is preliminary data.</text>
</comment>
<dbReference type="Pfam" id="PF00850">
    <property type="entry name" value="Hist_deacetyl"/>
    <property type="match status" value="1"/>
</dbReference>
<protein>
    <recommendedName>
        <fullName evidence="3">Acetoin utilization protein AcuC</fullName>
    </recommendedName>
</protein>
<evidence type="ECO:0000313" key="6">
    <source>
        <dbReference type="EMBL" id="TQL61744.1"/>
    </source>
</evidence>
<dbReference type="InterPro" id="IPR000286">
    <property type="entry name" value="HDACs"/>
</dbReference>
<dbReference type="RefSeq" id="WP_141789487.1">
    <property type="nucleotide sequence ID" value="NZ_BAAAKX010000012.1"/>
</dbReference>
<dbReference type="PRINTS" id="PR01272">
    <property type="entry name" value="ACUCPROTEIN"/>
</dbReference>
<dbReference type="InterPro" id="IPR023801">
    <property type="entry name" value="His_deacetylse_dom"/>
</dbReference>
<dbReference type="SUPFAM" id="SSF52768">
    <property type="entry name" value="Arginase/deacetylase"/>
    <property type="match status" value="1"/>
</dbReference>
<dbReference type="PANTHER" id="PTHR10625">
    <property type="entry name" value="HISTONE DEACETYLASE HDAC1-RELATED"/>
    <property type="match status" value="1"/>
</dbReference>
<dbReference type="InterPro" id="IPR023696">
    <property type="entry name" value="Ureohydrolase_dom_sf"/>
</dbReference>
<evidence type="ECO:0000313" key="7">
    <source>
        <dbReference type="Proteomes" id="UP000319514"/>
    </source>
</evidence>
<dbReference type="UniPathway" id="UPA00040"/>
<evidence type="ECO:0000256" key="4">
    <source>
        <dbReference type="ARBA" id="ARBA00022627"/>
    </source>
</evidence>
<dbReference type="CDD" id="cd09994">
    <property type="entry name" value="HDAC_AcuC_like"/>
    <property type="match status" value="1"/>
</dbReference>
<accession>A0A542ZMX8</accession>
<dbReference type="GO" id="GO:0045150">
    <property type="term" value="P:acetoin catabolic process"/>
    <property type="evidence" value="ECO:0007669"/>
    <property type="project" value="UniProtKB-UniPathway"/>
</dbReference>
<dbReference type="Gene3D" id="3.40.800.20">
    <property type="entry name" value="Histone deacetylase domain"/>
    <property type="match status" value="1"/>
</dbReference>
<keyword evidence="4" id="KW-0006">Acetoin catabolism</keyword>
<dbReference type="PANTHER" id="PTHR10625:SF10">
    <property type="entry name" value="HISTONE DEACETYLASE HDAC1"/>
    <property type="match status" value="1"/>
</dbReference>
<dbReference type="AlphaFoldDB" id="A0A542ZMX8"/>
<keyword evidence="7" id="KW-1185">Reference proteome</keyword>
<dbReference type="OrthoDB" id="9808367at2"/>
<dbReference type="GO" id="GO:0004407">
    <property type="term" value="F:histone deacetylase activity"/>
    <property type="evidence" value="ECO:0007669"/>
    <property type="project" value="TreeGrafter"/>
</dbReference>
<dbReference type="InterPro" id="IPR037138">
    <property type="entry name" value="His_deacetylse_dom_sf"/>
</dbReference>
<evidence type="ECO:0000256" key="3">
    <source>
        <dbReference type="ARBA" id="ARBA00020218"/>
    </source>
</evidence>
<name>A0A542ZMX8_9MICO</name>